<evidence type="ECO:0000313" key="7">
    <source>
        <dbReference type="Proteomes" id="UP001358586"/>
    </source>
</evidence>
<dbReference type="InterPro" id="IPR039776">
    <property type="entry name" value="Pds5"/>
</dbReference>
<reference evidence="6 7" key="1">
    <citation type="submission" date="2023-03" db="EMBL/GenBank/DDBJ databases">
        <title>WGS of Gossypium arboreum.</title>
        <authorList>
            <person name="Yu D."/>
        </authorList>
    </citation>
    <scope>NUCLEOTIDE SEQUENCE [LARGE SCALE GENOMIC DNA]</scope>
    <source>
        <tissue evidence="6">Leaf</tissue>
    </source>
</reference>
<evidence type="ECO:0000256" key="5">
    <source>
        <dbReference type="SAM" id="MobiDB-lite"/>
    </source>
</evidence>
<proteinExistence type="predicted"/>
<keyword evidence="4" id="KW-0539">Nucleus</keyword>
<evidence type="ECO:0000256" key="1">
    <source>
        <dbReference type="ARBA" id="ARBA00004123"/>
    </source>
</evidence>
<dbReference type="EMBL" id="JARKNE010000013">
    <property type="protein sequence ID" value="KAK5772822.1"/>
    <property type="molecule type" value="Genomic_DNA"/>
</dbReference>
<comment type="caution">
    <text evidence="6">The sequence shown here is derived from an EMBL/GenBank/DDBJ whole genome shotgun (WGS) entry which is preliminary data.</text>
</comment>
<feature type="compositionally biased region" description="Acidic residues" evidence="5">
    <location>
        <begin position="213"/>
        <end position="233"/>
    </location>
</feature>
<name>A0ABR0MIA3_GOSAR</name>
<dbReference type="PANTHER" id="PTHR12663:SF50">
    <property type="entry name" value="SISTER CHROMATID COHESION PROTEIN PDS5 HOMOLOG B"/>
    <property type="match status" value="1"/>
</dbReference>
<comment type="subcellular location">
    <subcellularLocation>
        <location evidence="1">Nucleus</location>
    </subcellularLocation>
</comment>
<dbReference type="Proteomes" id="UP001358586">
    <property type="component" value="Chromosome 13"/>
</dbReference>
<sequence>MESGTRNEVLIGQRIKVSSAVDSCFYSGTVDDFNPENNTHKITCDSGEVEILCLDSESWETISNCSLMERVINNNNNIESDINLGPLYYDNSNIILTLSDEEETSSEESSSTINKNKKFEKQRRKIITQQKCDFQSYKELIEHWKIRFTKSIDKNERIEYLKLIEELYEKHKDLFTQFNYHYMLNYDTTKSSSSSNSDNQEDLNVISYKSDEENTSTDEDENIEIPEPMDTDQIDPYGKRKLEPDIQKDDYLRALNKDFETIENTTRIFGNQTENIATNEIKTEYTGESSNQQPSQTIPIPHRIDDLNKRNVAQGGIYLDLTNISISDYEKTIDDWAQSMTIVVNNNGTWSKENFLNDFVGTFQGHVLQFLRRWEESEVGKVQKEQLINQIGTLKDLLKGLTNILKTEFCGYFDKKDQDQDSIDKDKIKTTWRFKKIFKIGSKLKIKASMYKQRYDGTTDNIRGNNKYILIRNTFRD</sequence>
<keyword evidence="7" id="KW-1185">Reference proteome</keyword>
<feature type="region of interest" description="Disordered" evidence="5">
    <location>
        <begin position="207"/>
        <end position="239"/>
    </location>
</feature>
<protein>
    <submittedName>
        <fullName evidence="6">Uncharacterized protein</fullName>
    </submittedName>
</protein>
<evidence type="ECO:0000256" key="3">
    <source>
        <dbReference type="ARBA" id="ARBA00023204"/>
    </source>
</evidence>
<evidence type="ECO:0000256" key="2">
    <source>
        <dbReference type="ARBA" id="ARBA00022763"/>
    </source>
</evidence>
<evidence type="ECO:0000313" key="6">
    <source>
        <dbReference type="EMBL" id="KAK5772822.1"/>
    </source>
</evidence>
<gene>
    <name evidence="6" type="ORF">PVK06_049119</name>
</gene>
<keyword evidence="3" id="KW-0234">DNA repair</keyword>
<evidence type="ECO:0000256" key="4">
    <source>
        <dbReference type="ARBA" id="ARBA00023242"/>
    </source>
</evidence>
<dbReference type="PANTHER" id="PTHR12663">
    <property type="entry name" value="ANDROGEN INDUCED INHIBITOR OF PROLIFERATION AS3 / PDS5-RELATED"/>
    <property type="match status" value="1"/>
</dbReference>
<accession>A0ABR0MIA3</accession>
<organism evidence="6 7">
    <name type="scientific">Gossypium arboreum</name>
    <name type="common">Tree cotton</name>
    <name type="synonym">Gossypium nanking</name>
    <dbReference type="NCBI Taxonomy" id="29729"/>
    <lineage>
        <taxon>Eukaryota</taxon>
        <taxon>Viridiplantae</taxon>
        <taxon>Streptophyta</taxon>
        <taxon>Embryophyta</taxon>
        <taxon>Tracheophyta</taxon>
        <taxon>Spermatophyta</taxon>
        <taxon>Magnoliopsida</taxon>
        <taxon>eudicotyledons</taxon>
        <taxon>Gunneridae</taxon>
        <taxon>Pentapetalae</taxon>
        <taxon>rosids</taxon>
        <taxon>malvids</taxon>
        <taxon>Malvales</taxon>
        <taxon>Malvaceae</taxon>
        <taxon>Malvoideae</taxon>
        <taxon>Gossypium</taxon>
    </lineage>
</organism>
<keyword evidence="2" id="KW-0227">DNA damage</keyword>